<dbReference type="Proteomes" id="UP000190074">
    <property type="component" value="Unassembled WGS sequence"/>
</dbReference>
<feature type="region of interest" description="Disordered" evidence="1">
    <location>
        <begin position="21"/>
        <end position="42"/>
    </location>
</feature>
<evidence type="ECO:0000313" key="2">
    <source>
        <dbReference type="EMBL" id="SKL97431.1"/>
    </source>
</evidence>
<protein>
    <submittedName>
        <fullName evidence="2">Putative transcriptional regulator, LysR family</fullName>
    </submittedName>
</protein>
<organism evidence="2 3">
    <name type="scientific">Mycobacteroides abscessus subsp. massiliense</name>
    <dbReference type="NCBI Taxonomy" id="1962118"/>
    <lineage>
        <taxon>Bacteria</taxon>
        <taxon>Bacillati</taxon>
        <taxon>Actinomycetota</taxon>
        <taxon>Actinomycetes</taxon>
        <taxon>Mycobacteriales</taxon>
        <taxon>Mycobacteriaceae</taxon>
        <taxon>Mycobacteroides</taxon>
        <taxon>Mycobacteroides abscessus</taxon>
    </lineage>
</organism>
<name>A0A1T6CGN4_9MYCO</name>
<gene>
    <name evidence="2" type="ORF">SAMEA2259716_02234</name>
</gene>
<proteinExistence type="predicted"/>
<dbReference type="EMBL" id="FVGW01000003">
    <property type="protein sequence ID" value="SKL97431.1"/>
    <property type="molecule type" value="Genomic_DNA"/>
</dbReference>
<evidence type="ECO:0000313" key="3">
    <source>
        <dbReference type="Proteomes" id="UP000190074"/>
    </source>
</evidence>
<dbReference type="AlphaFoldDB" id="A0A1T6CGN4"/>
<accession>A0A1T6CGN4</accession>
<dbReference type="Gene3D" id="3.40.190.10">
    <property type="entry name" value="Periplasmic binding protein-like II"/>
    <property type="match status" value="2"/>
</dbReference>
<sequence>MGSRLAPFAFEFNGRDEFPCGGRECPQYPGRPTDRPHSRRLGRHSGLGIRMFDIPLELPAVVVGVAWHPRHDDDAAHTWLRGLLIESFARLPM</sequence>
<evidence type="ECO:0000256" key="1">
    <source>
        <dbReference type="SAM" id="MobiDB-lite"/>
    </source>
</evidence>
<reference evidence="2 3" key="1">
    <citation type="submission" date="2016-11" db="EMBL/GenBank/DDBJ databases">
        <authorList>
            <consortium name="Pathogen Informatics"/>
        </authorList>
    </citation>
    <scope>NUCLEOTIDE SEQUENCE [LARGE SCALE GENOMIC DNA]</scope>
    <source>
        <strain evidence="2 3">911</strain>
    </source>
</reference>